<proteinExistence type="predicted"/>
<keyword evidence="3" id="KW-1185">Reference proteome</keyword>
<gene>
    <name evidence="2" type="ORF">FA13DRAFT_1731456</name>
</gene>
<feature type="compositionally biased region" description="Basic and acidic residues" evidence="1">
    <location>
        <begin position="1"/>
        <end position="11"/>
    </location>
</feature>
<accession>A0A4Y7TG37</accession>
<feature type="region of interest" description="Disordered" evidence="1">
    <location>
        <begin position="1"/>
        <end position="35"/>
    </location>
</feature>
<dbReference type="AlphaFoldDB" id="A0A4Y7TG37"/>
<sequence>MGPCRPREGGDSSRGFTNVFGSEPKSVGSTPGPWVSSCPRGGTGIRHWLYTHAAQLQVTV</sequence>
<dbReference type="EMBL" id="QPFP01000014">
    <property type="protein sequence ID" value="TEB32934.1"/>
    <property type="molecule type" value="Genomic_DNA"/>
</dbReference>
<evidence type="ECO:0000313" key="2">
    <source>
        <dbReference type="EMBL" id="TEB32934.1"/>
    </source>
</evidence>
<protein>
    <submittedName>
        <fullName evidence="2">Uncharacterized protein</fullName>
    </submittedName>
</protein>
<name>A0A4Y7TG37_COPMI</name>
<evidence type="ECO:0000313" key="3">
    <source>
        <dbReference type="Proteomes" id="UP000298030"/>
    </source>
</evidence>
<organism evidence="2 3">
    <name type="scientific">Coprinellus micaceus</name>
    <name type="common">Glistening ink-cap mushroom</name>
    <name type="synonym">Coprinus micaceus</name>
    <dbReference type="NCBI Taxonomy" id="71717"/>
    <lineage>
        <taxon>Eukaryota</taxon>
        <taxon>Fungi</taxon>
        <taxon>Dikarya</taxon>
        <taxon>Basidiomycota</taxon>
        <taxon>Agaricomycotina</taxon>
        <taxon>Agaricomycetes</taxon>
        <taxon>Agaricomycetidae</taxon>
        <taxon>Agaricales</taxon>
        <taxon>Agaricineae</taxon>
        <taxon>Psathyrellaceae</taxon>
        <taxon>Coprinellus</taxon>
    </lineage>
</organism>
<reference evidence="2 3" key="1">
    <citation type="journal article" date="2019" name="Nat. Ecol. Evol.">
        <title>Megaphylogeny resolves global patterns of mushroom evolution.</title>
        <authorList>
            <person name="Varga T."/>
            <person name="Krizsan K."/>
            <person name="Foldi C."/>
            <person name="Dima B."/>
            <person name="Sanchez-Garcia M."/>
            <person name="Sanchez-Ramirez S."/>
            <person name="Szollosi G.J."/>
            <person name="Szarkandi J.G."/>
            <person name="Papp V."/>
            <person name="Albert L."/>
            <person name="Andreopoulos W."/>
            <person name="Angelini C."/>
            <person name="Antonin V."/>
            <person name="Barry K.W."/>
            <person name="Bougher N.L."/>
            <person name="Buchanan P."/>
            <person name="Buyck B."/>
            <person name="Bense V."/>
            <person name="Catcheside P."/>
            <person name="Chovatia M."/>
            <person name="Cooper J."/>
            <person name="Damon W."/>
            <person name="Desjardin D."/>
            <person name="Finy P."/>
            <person name="Geml J."/>
            <person name="Haridas S."/>
            <person name="Hughes K."/>
            <person name="Justo A."/>
            <person name="Karasinski D."/>
            <person name="Kautmanova I."/>
            <person name="Kiss B."/>
            <person name="Kocsube S."/>
            <person name="Kotiranta H."/>
            <person name="LaButti K.M."/>
            <person name="Lechner B.E."/>
            <person name="Liimatainen K."/>
            <person name="Lipzen A."/>
            <person name="Lukacs Z."/>
            <person name="Mihaltcheva S."/>
            <person name="Morgado L.N."/>
            <person name="Niskanen T."/>
            <person name="Noordeloos M.E."/>
            <person name="Ohm R.A."/>
            <person name="Ortiz-Santana B."/>
            <person name="Ovrebo C."/>
            <person name="Racz N."/>
            <person name="Riley R."/>
            <person name="Savchenko A."/>
            <person name="Shiryaev A."/>
            <person name="Soop K."/>
            <person name="Spirin V."/>
            <person name="Szebenyi C."/>
            <person name="Tomsovsky M."/>
            <person name="Tulloss R.E."/>
            <person name="Uehling J."/>
            <person name="Grigoriev I.V."/>
            <person name="Vagvolgyi C."/>
            <person name="Papp T."/>
            <person name="Martin F.M."/>
            <person name="Miettinen O."/>
            <person name="Hibbett D.S."/>
            <person name="Nagy L.G."/>
        </authorList>
    </citation>
    <scope>NUCLEOTIDE SEQUENCE [LARGE SCALE GENOMIC DNA]</scope>
    <source>
        <strain evidence="2 3">FP101781</strain>
    </source>
</reference>
<dbReference type="Proteomes" id="UP000298030">
    <property type="component" value="Unassembled WGS sequence"/>
</dbReference>
<comment type="caution">
    <text evidence="2">The sequence shown here is derived from an EMBL/GenBank/DDBJ whole genome shotgun (WGS) entry which is preliminary data.</text>
</comment>
<evidence type="ECO:0000256" key="1">
    <source>
        <dbReference type="SAM" id="MobiDB-lite"/>
    </source>
</evidence>